<organism evidence="2 3">
    <name type="scientific">Roseovarius litorisediminis</name>
    <dbReference type="NCBI Taxonomy" id="1312363"/>
    <lineage>
        <taxon>Bacteria</taxon>
        <taxon>Pseudomonadati</taxon>
        <taxon>Pseudomonadota</taxon>
        <taxon>Alphaproteobacteria</taxon>
        <taxon>Rhodobacterales</taxon>
        <taxon>Roseobacteraceae</taxon>
        <taxon>Roseovarius</taxon>
    </lineage>
</organism>
<sequence length="54" mass="6003">MPAAPNYTNAALVMGLVNLIWIFMVIWATLGLPAVLITGYILDRLITLIAFRRT</sequence>
<dbReference type="Proteomes" id="UP000193827">
    <property type="component" value="Unassembled WGS sequence"/>
</dbReference>
<evidence type="ECO:0000256" key="1">
    <source>
        <dbReference type="SAM" id="Phobius"/>
    </source>
</evidence>
<protein>
    <submittedName>
        <fullName evidence="2">Uncharacterized protein</fullName>
    </submittedName>
</protein>
<proteinExistence type="predicted"/>
<feature type="transmembrane region" description="Helical" evidence="1">
    <location>
        <begin position="20"/>
        <end position="42"/>
    </location>
</feature>
<keyword evidence="3" id="KW-1185">Reference proteome</keyword>
<reference evidence="2 3" key="1">
    <citation type="submission" date="2017-03" db="EMBL/GenBank/DDBJ databases">
        <authorList>
            <person name="Afonso C.L."/>
            <person name="Miller P.J."/>
            <person name="Scott M.A."/>
            <person name="Spackman E."/>
            <person name="Goraichik I."/>
            <person name="Dimitrov K.M."/>
            <person name="Suarez D.L."/>
            <person name="Swayne D.E."/>
        </authorList>
    </citation>
    <scope>NUCLEOTIDE SEQUENCE [LARGE SCALE GENOMIC DNA]</scope>
    <source>
        <strain evidence="2 3">CECT 8287</strain>
    </source>
</reference>
<accession>A0A1Y5SFB4</accession>
<evidence type="ECO:0000313" key="2">
    <source>
        <dbReference type="EMBL" id="SLN38708.1"/>
    </source>
</evidence>
<keyword evidence="1" id="KW-1133">Transmembrane helix</keyword>
<dbReference type="EMBL" id="FWFL01000004">
    <property type="protein sequence ID" value="SLN38708.1"/>
    <property type="molecule type" value="Genomic_DNA"/>
</dbReference>
<keyword evidence="1" id="KW-0812">Transmembrane</keyword>
<keyword evidence="1" id="KW-0472">Membrane</keyword>
<name>A0A1Y5SFB4_9RHOB</name>
<gene>
    <name evidence="2" type="ORF">PEL8287_01881</name>
</gene>
<dbReference type="AlphaFoldDB" id="A0A1Y5SFB4"/>
<evidence type="ECO:0000313" key="3">
    <source>
        <dbReference type="Proteomes" id="UP000193827"/>
    </source>
</evidence>